<dbReference type="OrthoDB" id="5297048at2"/>
<dbReference type="AlphaFoldDB" id="A0A1N7BT78"/>
<keyword evidence="2" id="KW-1185">Reference proteome</keyword>
<sequence>MTQHITVVFGAEREYETIVSDADAAGLAKDQARAWLSGEFERLECTPSNPMGKILVLDMVLNVAKYGGEDRFKERGDWARQFATATAVALGRPTVRVDVANFVVG</sequence>
<organism evidence="1 2">
    <name type="scientific">Aromatoleum tolulyticum</name>
    <dbReference type="NCBI Taxonomy" id="34027"/>
    <lineage>
        <taxon>Bacteria</taxon>
        <taxon>Pseudomonadati</taxon>
        <taxon>Pseudomonadota</taxon>
        <taxon>Betaproteobacteria</taxon>
        <taxon>Rhodocyclales</taxon>
        <taxon>Rhodocyclaceae</taxon>
        <taxon>Aromatoleum</taxon>
    </lineage>
</organism>
<dbReference type="STRING" id="34027.SAMN05421829_11950"/>
<accession>A0A1N7BT78</accession>
<dbReference type="RefSeq" id="WP_076604090.1">
    <property type="nucleotide sequence ID" value="NZ_FTMD01000019.1"/>
</dbReference>
<gene>
    <name evidence="1" type="ORF">SAMN05421829_11950</name>
</gene>
<dbReference type="Proteomes" id="UP000186819">
    <property type="component" value="Unassembled WGS sequence"/>
</dbReference>
<reference evidence="2" key="1">
    <citation type="submission" date="2017-01" db="EMBL/GenBank/DDBJ databases">
        <authorList>
            <person name="Varghese N."/>
            <person name="Submissions S."/>
        </authorList>
    </citation>
    <scope>NUCLEOTIDE SEQUENCE [LARGE SCALE GENOMIC DNA]</scope>
    <source>
        <strain evidence="2">ATCC 51758</strain>
    </source>
</reference>
<evidence type="ECO:0000313" key="1">
    <source>
        <dbReference type="EMBL" id="SIR54404.1"/>
    </source>
</evidence>
<dbReference type="EMBL" id="FTMD01000019">
    <property type="protein sequence ID" value="SIR54404.1"/>
    <property type="molecule type" value="Genomic_DNA"/>
</dbReference>
<evidence type="ECO:0000313" key="2">
    <source>
        <dbReference type="Proteomes" id="UP000186819"/>
    </source>
</evidence>
<name>A0A1N7BT78_9RHOO</name>
<proteinExistence type="predicted"/>
<protein>
    <submittedName>
        <fullName evidence="1">Uncharacterized protein</fullName>
    </submittedName>
</protein>